<dbReference type="GO" id="GO:0006869">
    <property type="term" value="P:lipid transport"/>
    <property type="evidence" value="ECO:0007669"/>
    <property type="project" value="UniProtKB-KW"/>
</dbReference>
<evidence type="ECO:0000256" key="3">
    <source>
        <dbReference type="ARBA" id="ARBA00023055"/>
    </source>
</evidence>
<comment type="caution">
    <text evidence="10">The sequence shown here is derived from an EMBL/GenBank/DDBJ whole genome shotgun (WGS) entry which is preliminary data.</text>
</comment>
<dbReference type="Pfam" id="PF25033">
    <property type="entry name" value="VPS13_M"/>
    <property type="match status" value="1"/>
</dbReference>
<feature type="domain" description="Vacuolar protein sorting-associated protein 13 VPS13 adaptor binding" evidence="8">
    <location>
        <begin position="2060"/>
        <end position="2596"/>
    </location>
</feature>
<feature type="region of interest" description="Disordered" evidence="5">
    <location>
        <begin position="1575"/>
        <end position="1600"/>
    </location>
</feature>
<dbReference type="InterPro" id="IPR026847">
    <property type="entry name" value="VPS13"/>
</dbReference>
<dbReference type="Pfam" id="PF25037">
    <property type="entry name" value="VPS13_C"/>
    <property type="match status" value="1"/>
</dbReference>
<dbReference type="GO" id="GO:0045053">
    <property type="term" value="P:protein retention in Golgi apparatus"/>
    <property type="evidence" value="ECO:0007669"/>
    <property type="project" value="TreeGrafter"/>
</dbReference>
<keyword evidence="3" id="KW-0445">Lipid transport</keyword>
<keyword evidence="2" id="KW-0813">Transport</keyword>
<keyword evidence="11" id="KW-1185">Reference proteome</keyword>
<evidence type="ECO:0000259" key="7">
    <source>
        <dbReference type="Pfam" id="PF25033"/>
    </source>
</evidence>
<evidence type="ECO:0000256" key="1">
    <source>
        <dbReference type="ARBA" id="ARBA00006545"/>
    </source>
</evidence>
<feature type="coiled-coil region" evidence="4">
    <location>
        <begin position="389"/>
        <end position="432"/>
    </location>
</feature>
<dbReference type="Proteomes" id="UP000789390">
    <property type="component" value="Unassembled WGS sequence"/>
</dbReference>
<feature type="compositionally biased region" description="Low complexity" evidence="5">
    <location>
        <begin position="1575"/>
        <end position="1590"/>
    </location>
</feature>
<feature type="domain" description="Chorein N-terminal" evidence="6">
    <location>
        <begin position="2"/>
        <end position="812"/>
    </location>
</feature>
<reference evidence="10" key="1">
    <citation type="submission" date="2021-11" db="EMBL/GenBank/DDBJ databases">
        <authorList>
            <person name="Schell T."/>
        </authorList>
    </citation>
    <scope>NUCLEOTIDE SEQUENCE</scope>
    <source>
        <strain evidence="10">M5</strain>
    </source>
</reference>
<dbReference type="Pfam" id="PF25036">
    <property type="entry name" value="VPS13_VAB"/>
    <property type="match status" value="1"/>
</dbReference>
<dbReference type="Pfam" id="PF12624">
    <property type="entry name" value="VPS13_N"/>
    <property type="match status" value="1"/>
</dbReference>
<dbReference type="EMBL" id="CAKKLH010000035">
    <property type="protein sequence ID" value="CAH0100251.1"/>
    <property type="molecule type" value="Genomic_DNA"/>
</dbReference>
<dbReference type="InterPro" id="IPR056747">
    <property type="entry name" value="VPS13-like_M"/>
</dbReference>
<dbReference type="PANTHER" id="PTHR16166">
    <property type="entry name" value="VACUOLAR PROTEIN SORTING-ASSOCIATED PROTEIN VPS13"/>
    <property type="match status" value="1"/>
</dbReference>
<accession>A0A8J2RGJ8</accession>
<evidence type="ECO:0000313" key="10">
    <source>
        <dbReference type="EMBL" id="CAH0100251.1"/>
    </source>
</evidence>
<feature type="domain" description="Intermembrane lipid transfer protein VPS13-like C-terminal" evidence="9">
    <location>
        <begin position="3189"/>
        <end position="3308"/>
    </location>
</feature>
<evidence type="ECO:0000259" key="9">
    <source>
        <dbReference type="Pfam" id="PF25037"/>
    </source>
</evidence>
<sequence>MVFEAVVSSQLNKFLGAYIENLNSSQLKLGLLGGDVVLNRLVLKQSALDELDLPVKTVAGHIDELVLKIPWTNIYASRTQVCIKGLYLLAIPNQAVAYDADKERVANKEAKERQLSLIEEAKSRETATQNSQENDGFVAKLAAQILQNLLVTVEDVHIRFEDNVTNPHHPFAFGMTLKKLALESTDQSWVPTLISELSKQFYKLLSLECLSIYWLSNATELLSKMNNQDQVAHFRKGIANAHARPYGDSYIAGPITSYAKLRINTRPELDGSNYTIPKIFVNLTMEEISMGLTPNQYSDIVGFLGNIERLNRASPYRKYRPVISGYKKYAKYWWLFAYQCVLEENVRRRRRNWRWSHMKEHKDMVRQYIDFYKTKLWQKKEDLKLKKNLEELESRLDVFNITLARRQAEVQIERMRINEQKIKDEAEAQQKSRGWFGGWFGTGASSAAVSPETDSVVKSLQAEMTPAEKDKLYSAIGYEENAVPAIFPKSFIENRFEFFLKRLVILLHDSTNKKQPVILLSSLSRVEATVEQRPAAQALKATVKVGDFIIDGTPQKNGIPSLVRPLEGDKKILTLVYETNPLDESCDQRVRLAAEPLLITYDGATLRQISAMFESKEASQLTQLTAVARQKLEDLKKTSALGLEYAIRNHAVIDVDVNIKGSYLVLPFGGCLKNNSGKILCNMGNFSLKSVDSRKRNDTSRISQLMRVGSTEQDILEEMLKSSYDKFSLGLRDVQVISVLPNEDWAALVKETNKDVFILKPMSIELMVEKCLLLDDPRLPKLKVSGQLPSIHIDVLDTRLINFAAVLKSIPSPTPENVSHAVVVSVVPEVELPTLIHRDDSALEHLENVFKIASNEDGHQDNKGVGPSIEERELVQPTELMLRFEFQDVRLSLSVAQDSHGTKPVLSFGMENLIMVCTKKTFETIVDLTLKDLSLNFIDRLATDGQQKSIKIINSYDSSEELLCVHFVDVDKQSPEFHARHRSVVRKLEVVISYLDCDFHQEAVIDLLQLSTDINSRIDGIVSIESTRLTNPAEAIKNQPVKILLSEAAKWRGKEKRRRTTSAEIVDFQLKAQFDHFRMNVLTRKLRLTEITISGLEIETAVRASHVVFEAGLNEFRIANPNGNTLYREIASVVDGRAIQLLVKIFNNATEDVDYVDMNKVDLAIHLKMSRMKAVYLSSFVRDLLAFVNHFQAAKEALIEASSAAATAAKENMQKVYVKATRILLDIEFQAPYIIVPQRSNSADALIIDLGHFTLKNRFDLRKVRNEIGSPAIMDSISLNLLELRVVLAVVDGMKVKSEKNLIEPLSFNLDLVRNLASTWYNEEPDLRVDVELGKVNIFLGEFAYRKLMQIVFDNLEEGQIQLTEATDEIKNREFSRPTSAIQEKPICGESPLQSSQSSELSVDSILQRYGPARVSMAFSAKLAEIKMELFTNNAPRKEMTLTATVERPLSKLAIQGFNVTGELMSDLSIRSTVTLHSFLIEDTRPLLQSSAISSPTTPGTPNSTLKRLVARPIHHLLYPTESGSHTQQQMLMIDFQQEKQQDSKVDVHLCGFTLILCPSYLLRLLSFFTAGLPKPKSSSSMKAKSSNSPHVATTRSKKPQSISLMSVMVRVDKPDIFLVDRIDRLDTSALVLNFEMKLNLLMLPQAMDISGEVSKLHIYSCLFDPAHRQGTMATVLSPCWLAVKAKLCEDEQASQVDINIGNVTLSVSPGTIALLASVSKSMALTDDDSSSLEEEEEEEAEYRREIALASLANLWEMKPLAFFNFPFLETEVGVEAHELVQVDNLLLTPETHGKPCRSEQMILVFNHFEMMIETGQGNRTSPLVLVESKMNANVKNWSSVLELTASLNLQAGYYNSRLALWEPLLEPVDCTRLGPIRQRPWELTMKMKKVVEDFSDGFEFENRPSSKLEIRFESADTMELTVTQSFLDVVSLLGKAFSDAVNQKLSKRDLLPPSLYMVHNQLDKNVIVSLQDSDFTIDDASITDAKELILESGSKIGLKLKPKTRTRSVLSEETENERMLTVNIPDLSYSNGIPVSRSSRRYLPAGRSARDENIGVIADICNDFGFRSITFRGVVQIHNHFQQPIDVYYMTKTGNEVNGVGRVEECGVLNVPLFALYTPTGELFFSPLGYGVSIVPFVWRDLQRQNTINKVLQCSSRQSSGTCHNEDPFFMQVTGNVEHIYLEDTRKKTLNSFCYAIHLRPTVILHNSLPLPLYILTCGAVNELIVPPGASRYLSSVEPGAAYVVLKLKNYLERDWACKEEIRPIPVELSVWSLISYDGSAKATLDLGIFSTVKDQTVHMTVYCPFWMINNTGLLLAYKHSGKSSKKAKVRKSLKRWASTVSLRSVASLATSLGEEDNCIYHPENMQDPVLFSFRPKSFFEKKTAMIRVEDSNWSDRFSLDVAGSSGLVTCKTEEDGSDNPLCYQLGCTIQLSHEGLTKQVIFTPYYIISNLAPFDIDVYEVREVGPRSPTPTSRRDWLLVSSSQSAPFWPHFQQKWLIFRVSGTSEETLALSLDNPQPTLLRLNNGYGGLFIDFQVSESSVIIVCHPYEDGRAPLLLVNHSQISVSISESNDGSTCMELAPHHAAYYTWLQPNGARNLTWGSCGFKREFSGRDVTRSASGTFDSPAGSLEWISFLHGRQRVLLFTDDKMLAFQQRSVSTAEPVEQSVLVSLHGLGVSLVDNVHRREILYAGITSSGIIWETAKMNMIRPIYRAMIVRHSIMLEEAYQQYMRNLAANVTTNSRRELDGGRLLVDFKEHKVYKPKERLLRRSYRSGVELLFETYCNRRLIHARLNKIQIDNQLEDCVFPVVFAPVPPPRSIATESTPHPFVEISIVELIGQQTDVRQYEYFKLLVQECHFRVDMSLINGVGSLFANESDLLSELEHKNSVELDIKSAKQGLHERTRLLNDKAPENYFKMLHLSPLKIHLSFSNTGTGGAAGSSTQQSTTNPTSQLLNLLVQSVGVSLTEVQDVVFRLGFFERNDTFLSWQQLVRDLQWHYTGQAAKQFYVLVFGLDVIGNPFGLALGISQGVEQLFYEPFQGAIQGPGEFVEGLALGARSLVGHTIGGLAGAGSRIAGTIGKSLSYLTFDKDYQKTRREDLLRRPTDIGENLALGGKGLLMGVMEGVSGVVMRPIEGAQQQGVGGFFAGIGKGMVGLVARPTAAIADFASGSLDAMKKAADVNEELSRLRPPRFLHPDGIVRPYIRYQANGDCLLKILDKGRFSKTDYYVDHAVTDTKTTLLVTDRRLVLMSYDLFGQWQVEWSHTWDELTQPPQSNPNGLYIPLRNNKKVLGLFTSSESGKLVTIQSQEKCEMIRRKVENIMKS</sequence>
<proteinExistence type="inferred from homology"/>
<evidence type="ECO:0000313" key="11">
    <source>
        <dbReference type="Proteomes" id="UP000789390"/>
    </source>
</evidence>
<evidence type="ECO:0008006" key="12">
    <source>
        <dbReference type="Google" id="ProtNLM"/>
    </source>
</evidence>
<protein>
    <recommendedName>
        <fullName evidence="12">Vacuolar protein sorting-associated protein 13C</fullName>
    </recommendedName>
</protein>
<feature type="domain" description="VPS13-like middle region" evidence="7">
    <location>
        <begin position="1139"/>
        <end position="1896"/>
    </location>
</feature>
<evidence type="ECO:0000259" key="8">
    <source>
        <dbReference type="Pfam" id="PF25036"/>
    </source>
</evidence>
<feature type="compositionally biased region" description="Polar residues" evidence="5">
    <location>
        <begin position="1591"/>
        <end position="1600"/>
    </location>
</feature>
<keyword evidence="4" id="KW-0175">Coiled coil</keyword>
<dbReference type="InterPro" id="IPR026854">
    <property type="entry name" value="VPS13_N"/>
</dbReference>
<dbReference type="InterPro" id="IPR009543">
    <property type="entry name" value="VPS13_VAB"/>
</dbReference>
<dbReference type="GO" id="GO:0006623">
    <property type="term" value="P:protein targeting to vacuole"/>
    <property type="evidence" value="ECO:0007669"/>
    <property type="project" value="TreeGrafter"/>
</dbReference>
<name>A0A8J2RGJ8_9CRUS</name>
<gene>
    <name evidence="10" type="ORF">DGAL_LOCUS2473</name>
</gene>
<comment type="similarity">
    <text evidence="1">Belongs to the VPS13 family.</text>
</comment>
<evidence type="ECO:0000256" key="5">
    <source>
        <dbReference type="SAM" id="MobiDB-lite"/>
    </source>
</evidence>
<dbReference type="InterPro" id="IPR056748">
    <property type="entry name" value="VPS13-like_C"/>
</dbReference>
<organism evidence="10 11">
    <name type="scientific">Daphnia galeata</name>
    <dbReference type="NCBI Taxonomy" id="27404"/>
    <lineage>
        <taxon>Eukaryota</taxon>
        <taxon>Metazoa</taxon>
        <taxon>Ecdysozoa</taxon>
        <taxon>Arthropoda</taxon>
        <taxon>Crustacea</taxon>
        <taxon>Branchiopoda</taxon>
        <taxon>Diplostraca</taxon>
        <taxon>Cladocera</taxon>
        <taxon>Anomopoda</taxon>
        <taxon>Daphniidae</taxon>
        <taxon>Daphnia</taxon>
    </lineage>
</organism>
<evidence type="ECO:0000256" key="2">
    <source>
        <dbReference type="ARBA" id="ARBA00022448"/>
    </source>
</evidence>
<evidence type="ECO:0000256" key="4">
    <source>
        <dbReference type="SAM" id="Coils"/>
    </source>
</evidence>
<evidence type="ECO:0000259" key="6">
    <source>
        <dbReference type="Pfam" id="PF12624"/>
    </source>
</evidence>
<dbReference type="OrthoDB" id="6373482at2759"/>
<dbReference type="PANTHER" id="PTHR16166:SF93">
    <property type="entry name" value="INTERMEMBRANE LIPID TRANSFER PROTEIN VPS13"/>
    <property type="match status" value="1"/>
</dbReference>